<evidence type="ECO:0000256" key="3">
    <source>
        <dbReference type="ARBA" id="ARBA00022989"/>
    </source>
</evidence>
<feature type="transmembrane region" description="Helical" evidence="5">
    <location>
        <begin position="165"/>
        <end position="189"/>
    </location>
</feature>
<gene>
    <name evidence="6" type="ORF">EDS130_LOCUS3726</name>
    <name evidence="7" type="ORF">XAT740_LOCUS41572</name>
</gene>
<comment type="subcellular location">
    <subcellularLocation>
        <location evidence="1">Membrane</location>
        <topology evidence="1">Multi-pass membrane protein</topology>
    </subcellularLocation>
</comment>
<protein>
    <submittedName>
        <fullName evidence="7">Uncharacterized protein</fullName>
    </submittedName>
</protein>
<evidence type="ECO:0000313" key="6">
    <source>
        <dbReference type="EMBL" id="CAF0778873.1"/>
    </source>
</evidence>
<sequence length="332" mass="35693">MAAKTGGLASRPGLWKIFLLAAIFLALVAFILGWIGFGVPQWQTLQRSNTSSVTEYYGLWAYCQDQTTGTVCRRWSDAADQLFNGSRPSFISTSEGLVTTGMIMLSLGLVAGLFSLILPLLCYLAGILMFLGFLFIVIGVPIFGTQSNNLSSSRGDVSYGKRYGFGLMIATIVLSFVSMLLFLIAGFLYQRFGFGNIASRSKIRVGQQQLGGYNVINRPPYGYAQPPYGYARPPYGMYPMPTAPYPYPVVGAPQPSLLSQYIAQRMPRSYGGPVVRRTAVAALPQPSVVGVVGAPSYVTPAYYKVASAAQSVGAPIINLTGRPIVGPAVRSA</sequence>
<organism evidence="7 8">
    <name type="scientific">Adineta ricciae</name>
    <name type="common">Rotifer</name>
    <dbReference type="NCBI Taxonomy" id="249248"/>
    <lineage>
        <taxon>Eukaryota</taxon>
        <taxon>Metazoa</taxon>
        <taxon>Spiralia</taxon>
        <taxon>Gnathifera</taxon>
        <taxon>Rotifera</taxon>
        <taxon>Eurotatoria</taxon>
        <taxon>Bdelloidea</taxon>
        <taxon>Adinetida</taxon>
        <taxon>Adinetidae</taxon>
        <taxon>Adineta</taxon>
    </lineage>
</organism>
<evidence type="ECO:0000256" key="2">
    <source>
        <dbReference type="ARBA" id="ARBA00022692"/>
    </source>
</evidence>
<evidence type="ECO:0000256" key="5">
    <source>
        <dbReference type="SAM" id="Phobius"/>
    </source>
</evidence>
<keyword evidence="3 5" id="KW-1133">Transmembrane helix</keyword>
<evidence type="ECO:0000256" key="1">
    <source>
        <dbReference type="ARBA" id="ARBA00004141"/>
    </source>
</evidence>
<keyword evidence="8" id="KW-1185">Reference proteome</keyword>
<dbReference type="Gene3D" id="1.20.140.150">
    <property type="match status" value="1"/>
</dbReference>
<evidence type="ECO:0000313" key="7">
    <source>
        <dbReference type="EMBL" id="CAF1532446.1"/>
    </source>
</evidence>
<evidence type="ECO:0000313" key="8">
    <source>
        <dbReference type="Proteomes" id="UP000663828"/>
    </source>
</evidence>
<evidence type="ECO:0000256" key="4">
    <source>
        <dbReference type="ARBA" id="ARBA00023136"/>
    </source>
</evidence>
<dbReference type="OrthoDB" id="10028150at2759"/>
<dbReference type="InterPro" id="IPR004031">
    <property type="entry name" value="PMP22/EMP/MP20/Claudin"/>
</dbReference>
<dbReference type="EMBL" id="CAJNOJ010000009">
    <property type="protein sequence ID" value="CAF0778873.1"/>
    <property type="molecule type" value="Genomic_DNA"/>
</dbReference>
<feature type="transmembrane region" description="Helical" evidence="5">
    <location>
        <begin position="96"/>
        <end position="117"/>
    </location>
</feature>
<dbReference type="InterPro" id="IPR050579">
    <property type="entry name" value="PMP-22/EMP/MP20-like"/>
</dbReference>
<feature type="transmembrane region" description="Helical" evidence="5">
    <location>
        <begin position="123"/>
        <end position="144"/>
    </location>
</feature>
<dbReference type="Pfam" id="PF00822">
    <property type="entry name" value="PMP22_Claudin"/>
    <property type="match status" value="1"/>
</dbReference>
<keyword evidence="4 5" id="KW-0472">Membrane</keyword>
<proteinExistence type="predicted"/>
<dbReference type="EMBL" id="CAJNOR010004874">
    <property type="protein sequence ID" value="CAF1532446.1"/>
    <property type="molecule type" value="Genomic_DNA"/>
</dbReference>
<dbReference type="AlphaFoldDB" id="A0A815V820"/>
<keyword evidence="2 5" id="KW-0812">Transmembrane</keyword>
<dbReference type="GO" id="GO:0005886">
    <property type="term" value="C:plasma membrane"/>
    <property type="evidence" value="ECO:0007669"/>
    <property type="project" value="TreeGrafter"/>
</dbReference>
<name>A0A815V820_ADIRI</name>
<reference evidence="7" key="1">
    <citation type="submission" date="2021-02" db="EMBL/GenBank/DDBJ databases">
        <authorList>
            <person name="Nowell W R."/>
        </authorList>
    </citation>
    <scope>NUCLEOTIDE SEQUENCE</scope>
</reference>
<comment type="caution">
    <text evidence="7">The sequence shown here is derived from an EMBL/GenBank/DDBJ whole genome shotgun (WGS) entry which is preliminary data.</text>
</comment>
<dbReference type="Proteomes" id="UP000663828">
    <property type="component" value="Unassembled WGS sequence"/>
</dbReference>
<feature type="transmembrane region" description="Helical" evidence="5">
    <location>
        <begin position="17"/>
        <end position="37"/>
    </location>
</feature>
<dbReference type="PANTHER" id="PTHR10671:SF108">
    <property type="entry name" value="CLAUDIN FAMILY PROTEIN-RELATED"/>
    <property type="match status" value="1"/>
</dbReference>
<accession>A0A815V820</accession>
<dbReference type="PANTHER" id="PTHR10671">
    <property type="entry name" value="EPITHELIAL MEMBRANE PROTEIN-RELATED"/>
    <property type="match status" value="1"/>
</dbReference>
<dbReference type="Proteomes" id="UP000663852">
    <property type="component" value="Unassembled WGS sequence"/>
</dbReference>